<dbReference type="InterPro" id="IPR006029">
    <property type="entry name" value="Neurotrans-gated_channel_TM"/>
</dbReference>
<dbReference type="PRINTS" id="PR00253">
    <property type="entry name" value="GABAARECEPTR"/>
</dbReference>
<dbReference type="CDD" id="cd19049">
    <property type="entry name" value="LGIC_TM_anion"/>
    <property type="match status" value="1"/>
</dbReference>
<evidence type="ECO:0000259" key="13">
    <source>
        <dbReference type="Pfam" id="PF02931"/>
    </source>
</evidence>
<feature type="domain" description="Neurotransmitter-gated ion-channel transmembrane" evidence="14">
    <location>
        <begin position="253"/>
        <end position="459"/>
    </location>
</feature>
<dbReference type="InterPro" id="IPR038050">
    <property type="entry name" value="Neuro_actylchol_rec"/>
</dbReference>
<evidence type="ECO:0000256" key="8">
    <source>
        <dbReference type="ARBA" id="ARBA00023065"/>
    </source>
</evidence>
<dbReference type="InterPro" id="IPR036719">
    <property type="entry name" value="Neuro-gated_channel_TM_sf"/>
</dbReference>
<evidence type="ECO:0000256" key="5">
    <source>
        <dbReference type="ARBA" id="ARBA00022692"/>
    </source>
</evidence>
<dbReference type="InterPro" id="IPR006028">
    <property type="entry name" value="GABAA/Glycine_rcpt"/>
</dbReference>
<dbReference type="SUPFAM" id="SSF63712">
    <property type="entry name" value="Nicotinic receptor ligand binding domain-like"/>
    <property type="match status" value="1"/>
</dbReference>
<reference evidence="16" key="1">
    <citation type="submission" date="2025-08" db="UniProtKB">
        <authorList>
            <consortium name="RefSeq"/>
        </authorList>
    </citation>
    <scope>IDENTIFICATION</scope>
    <source>
        <tissue evidence="16">Muscle</tissue>
    </source>
</reference>
<keyword evidence="4" id="KW-1003">Cell membrane</keyword>
<dbReference type="CDD" id="cd18987">
    <property type="entry name" value="LGIC_ECD_anion"/>
    <property type="match status" value="1"/>
</dbReference>
<protein>
    <submittedName>
        <fullName evidence="16">Glutamate-gated chloride channel-like isoform X1</fullName>
    </submittedName>
</protein>
<dbReference type="Pfam" id="PF02931">
    <property type="entry name" value="Neur_chan_LBD"/>
    <property type="match status" value="1"/>
</dbReference>
<evidence type="ECO:0000256" key="3">
    <source>
        <dbReference type="ARBA" id="ARBA00022448"/>
    </source>
</evidence>
<keyword evidence="7 11" id="KW-1133">Transmembrane helix</keyword>
<feature type="domain" description="Neurotransmitter-gated ion-channel ligand-binding" evidence="13">
    <location>
        <begin position="40"/>
        <end position="208"/>
    </location>
</feature>
<dbReference type="PANTHER" id="PTHR18945">
    <property type="entry name" value="NEUROTRANSMITTER GATED ION CHANNEL"/>
    <property type="match status" value="1"/>
</dbReference>
<feature type="transmembrane region" description="Helical" evidence="11">
    <location>
        <begin position="310"/>
        <end position="332"/>
    </location>
</feature>
<dbReference type="SUPFAM" id="SSF90112">
    <property type="entry name" value="Neurotransmitter-gated ion-channel transmembrane pore"/>
    <property type="match status" value="1"/>
</dbReference>
<evidence type="ECO:0000259" key="14">
    <source>
        <dbReference type="Pfam" id="PF02932"/>
    </source>
</evidence>
<comment type="subcellular location">
    <subcellularLocation>
        <location evidence="2">Cell membrane</location>
    </subcellularLocation>
    <subcellularLocation>
        <location evidence="1">Membrane</location>
        <topology evidence="1">Multi-pass membrane protein</topology>
    </subcellularLocation>
</comment>
<evidence type="ECO:0000256" key="11">
    <source>
        <dbReference type="SAM" id="Phobius"/>
    </source>
</evidence>
<dbReference type="RefSeq" id="XP_022239825.1">
    <property type="nucleotide sequence ID" value="XM_022384117.1"/>
</dbReference>
<feature type="signal peptide" evidence="12">
    <location>
        <begin position="1"/>
        <end position="27"/>
    </location>
</feature>
<dbReference type="GeneID" id="106458000"/>
<evidence type="ECO:0000256" key="7">
    <source>
        <dbReference type="ARBA" id="ARBA00022989"/>
    </source>
</evidence>
<dbReference type="Proteomes" id="UP000694941">
    <property type="component" value="Unplaced"/>
</dbReference>
<evidence type="ECO:0000256" key="12">
    <source>
        <dbReference type="SAM" id="SignalP"/>
    </source>
</evidence>
<dbReference type="InterPro" id="IPR036734">
    <property type="entry name" value="Neur_chan_lig-bd_sf"/>
</dbReference>
<sequence>MSHKLKDVFPLMTLFTISLELIGGAFSDQNLLNFQNVSDKSILDYLLEPAKYDLRMRPKDHTIVNVTVTILTLSSPDESSLRYEVEFLLHQVWEDPRLKYKDGGRHRYLNALTHAGKIWLPETYFIKHGDFKYPLVPVHITLRVTPEGFVHYTQRREMVINCQGNLRIFPFDNPKCPFAYESVSSENTQVQLQWSPSEQNIINASSLRQHNAYLVKNDTGDCDRRYTWRDEYSCLKVLLVFTRDKSFYFSTVFVPGIILVSSSFISFWLDINAVPARVMIGVTTMLNFCTTTNSFRSTLPVVSSITAMNMWDGVCMFFIYASMLEFITVNYLHRKRPNHQSATSRPVSAGTQLVTETNRANSASAQVGRKFGKYGVGSAHKVGHEENNHETNNKHSEVPAFDDNRLDGVKARAAASIFAWLRRPQTLESEVGTCPKLAKKIDNISKVVFPLLFFSFAFCFFLTYAVIEPMQEENWTLTQ</sequence>
<dbReference type="Gene3D" id="1.20.58.390">
    <property type="entry name" value="Neurotransmitter-gated ion-channel transmembrane domain"/>
    <property type="match status" value="1"/>
</dbReference>
<keyword evidence="6 12" id="KW-0732">Signal</keyword>
<dbReference type="InterPro" id="IPR006201">
    <property type="entry name" value="Neur_channel"/>
</dbReference>
<evidence type="ECO:0000256" key="9">
    <source>
        <dbReference type="ARBA" id="ARBA00023136"/>
    </source>
</evidence>
<proteinExistence type="predicted"/>
<keyword evidence="10" id="KW-0407">Ion channel</keyword>
<organism evidence="15 16">
    <name type="scientific">Limulus polyphemus</name>
    <name type="common">Atlantic horseshoe crab</name>
    <dbReference type="NCBI Taxonomy" id="6850"/>
    <lineage>
        <taxon>Eukaryota</taxon>
        <taxon>Metazoa</taxon>
        <taxon>Ecdysozoa</taxon>
        <taxon>Arthropoda</taxon>
        <taxon>Chelicerata</taxon>
        <taxon>Merostomata</taxon>
        <taxon>Xiphosura</taxon>
        <taxon>Limulidae</taxon>
        <taxon>Limulus</taxon>
    </lineage>
</organism>
<feature type="transmembrane region" description="Helical" evidence="11">
    <location>
        <begin position="447"/>
        <end position="467"/>
    </location>
</feature>
<name>A0ABM1S870_LIMPO</name>
<keyword evidence="5 11" id="KW-0812">Transmembrane</keyword>
<feature type="transmembrane region" description="Helical" evidence="11">
    <location>
        <begin position="276"/>
        <end position="295"/>
    </location>
</feature>
<accession>A0ABM1S870</accession>
<feature type="chain" id="PRO_5045512627" evidence="12">
    <location>
        <begin position="28"/>
        <end position="479"/>
    </location>
</feature>
<evidence type="ECO:0000256" key="4">
    <source>
        <dbReference type="ARBA" id="ARBA00022475"/>
    </source>
</evidence>
<gene>
    <name evidence="16" type="primary">LOC106458000</name>
</gene>
<feature type="transmembrane region" description="Helical" evidence="11">
    <location>
        <begin position="247"/>
        <end position="269"/>
    </location>
</feature>
<keyword evidence="3" id="KW-0813">Transport</keyword>
<dbReference type="Gene3D" id="2.70.170.10">
    <property type="entry name" value="Neurotransmitter-gated ion-channel ligand-binding domain"/>
    <property type="match status" value="1"/>
</dbReference>
<evidence type="ECO:0000256" key="10">
    <source>
        <dbReference type="ARBA" id="ARBA00023303"/>
    </source>
</evidence>
<dbReference type="InterPro" id="IPR006202">
    <property type="entry name" value="Neur_chan_lig-bd"/>
</dbReference>
<keyword evidence="8" id="KW-0406">Ion transport</keyword>
<dbReference type="Pfam" id="PF02932">
    <property type="entry name" value="Neur_chan_memb"/>
    <property type="match status" value="1"/>
</dbReference>
<keyword evidence="9 11" id="KW-0472">Membrane</keyword>
<evidence type="ECO:0000256" key="1">
    <source>
        <dbReference type="ARBA" id="ARBA00004141"/>
    </source>
</evidence>
<keyword evidence="15" id="KW-1185">Reference proteome</keyword>
<evidence type="ECO:0000256" key="2">
    <source>
        <dbReference type="ARBA" id="ARBA00004236"/>
    </source>
</evidence>
<evidence type="ECO:0000313" key="15">
    <source>
        <dbReference type="Proteomes" id="UP000694941"/>
    </source>
</evidence>
<evidence type="ECO:0000256" key="6">
    <source>
        <dbReference type="ARBA" id="ARBA00022729"/>
    </source>
</evidence>
<evidence type="ECO:0000313" key="16">
    <source>
        <dbReference type="RefSeq" id="XP_022239825.1"/>
    </source>
</evidence>